<evidence type="ECO:0000259" key="1">
    <source>
        <dbReference type="PROSITE" id="PS50075"/>
    </source>
</evidence>
<gene>
    <name evidence="2" type="ORF">E4099_04815</name>
</gene>
<dbReference type="Gene3D" id="1.10.1200.10">
    <property type="entry name" value="ACP-like"/>
    <property type="match status" value="1"/>
</dbReference>
<dbReference type="OrthoDB" id="3397043at2"/>
<evidence type="ECO:0000313" key="3">
    <source>
        <dbReference type="Proteomes" id="UP000297948"/>
    </source>
</evidence>
<comment type="caution">
    <text evidence="2">The sequence shown here is derived from an EMBL/GenBank/DDBJ whole genome shotgun (WGS) entry which is preliminary data.</text>
</comment>
<dbReference type="EMBL" id="SRID01000025">
    <property type="protein sequence ID" value="TGB16682.1"/>
    <property type="molecule type" value="Genomic_DNA"/>
</dbReference>
<dbReference type="AlphaFoldDB" id="A0A4Z0HE96"/>
<dbReference type="Proteomes" id="UP000297948">
    <property type="component" value="Unassembled WGS sequence"/>
</dbReference>
<evidence type="ECO:0000313" key="2">
    <source>
        <dbReference type="EMBL" id="TGB16682.1"/>
    </source>
</evidence>
<dbReference type="InterPro" id="IPR036736">
    <property type="entry name" value="ACP-like_sf"/>
</dbReference>
<dbReference type="Pfam" id="PF00550">
    <property type="entry name" value="PP-binding"/>
    <property type="match status" value="1"/>
</dbReference>
<feature type="domain" description="Carrier" evidence="1">
    <location>
        <begin position="1"/>
        <end position="77"/>
    </location>
</feature>
<name>A0A4Z0HE96_9ACTN</name>
<organism evidence="2 3">
    <name type="scientific">Streptomyces palmae</name>
    <dbReference type="NCBI Taxonomy" id="1701085"/>
    <lineage>
        <taxon>Bacteria</taxon>
        <taxon>Bacillati</taxon>
        <taxon>Actinomycetota</taxon>
        <taxon>Actinomycetes</taxon>
        <taxon>Kitasatosporales</taxon>
        <taxon>Streptomycetaceae</taxon>
        <taxon>Streptomyces</taxon>
    </lineage>
</organism>
<keyword evidence="3" id="KW-1185">Reference proteome</keyword>
<reference evidence="2 3" key="1">
    <citation type="submission" date="2019-03" db="EMBL/GenBank/DDBJ databases">
        <authorList>
            <person name="Gonzalez-Pimentel J.L."/>
        </authorList>
    </citation>
    <scope>NUCLEOTIDE SEQUENCE [LARGE SCALE GENOMIC DNA]</scope>
    <source>
        <strain evidence="2 3">JCM 31289</strain>
    </source>
</reference>
<dbReference type="PROSITE" id="PS50075">
    <property type="entry name" value="CARRIER"/>
    <property type="match status" value="1"/>
</dbReference>
<sequence length="83" mass="8699">MITTEEVCQLIAKKLGSKASSYQLGADTTFDEVGLSSLQIADIVYTIEDEVGIEFDSSKAAGVKTVGDLVELAKATKLGSIDA</sequence>
<accession>A0A4Z0HE96</accession>
<dbReference type="RefSeq" id="WP_135337675.1">
    <property type="nucleotide sequence ID" value="NZ_JBHLTX010000042.1"/>
</dbReference>
<proteinExistence type="predicted"/>
<dbReference type="SUPFAM" id="SSF47336">
    <property type="entry name" value="ACP-like"/>
    <property type="match status" value="1"/>
</dbReference>
<dbReference type="InterPro" id="IPR009081">
    <property type="entry name" value="PP-bd_ACP"/>
</dbReference>
<protein>
    <submittedName>
        <fullName evidence="2">Acyl carrier protein</fullName>
    </submittedName>
</protein>